<gene>
    <name evidence="3" type="ORF">PYW07_014420</name>
</gene>
<name>A0AAD8E0D1_MYTSE</name>
<dbReference type="InterPro" id="IPR012337">
    <property type="entry name" value="RNaseH-like_sf"/>
</dbReference>
<dbReference type="AlphaFoldDB" id="A0AAD8E0D1"/>
<protein>
    <recommendedName>
        <fullName evidence="2">RNase H type-1 domain-containing protein</fullName>
    </recommendedName>
</protein>
<dbReference type="Gene3D" id="3.30.420.10">
    <property type="entry name" value="Ribonuclease H-like superfamily/Ribonuclease H"/>
    <property type="match status" value="1"/>
</dbReference>
<dbReference type="FunFam" id="3.30.420.10:FF:000115">
    <property type="entry name" value="Ribonuclease H"/>
    <property type="match status" value="1"/>
</dbReference>
<accession>A0AAD8E0D1</accession>
<dbReference type="EMBL" id="JARGEI010000003">
    <property type="protein sequence ID" value="KAJ8733869.1"/>
    <property type="molecule type" value="Genomic_DNA"/>
</dbReference>
<dbReference type="PANTHER" id="PTHR10642">
    <property type="entry name" value="RIBONUCLEASE H1"/>
    <property type="match status" value="1"/>
</dbReference>
<dbReference type="PROSITE" id="PS50879">
    <property type="entry name" value="RNASE_H_1"/>
    <property type="match status" value="1"/>
</dbReference>
<evidence type="ECO:0000313" key="3">
    <source>
        <dbReference type="EMBL" id="KAJ8733869.1"/>
    </source>
</evidence>
<evidence type="ECO:0000256" key="1">
    <source>
        <dbReference type="ARBA" id="ARBA00005300"/>
    </source>
</evidence>
<dbReference type="CDD" id="cd09280">
    <property type="entry name" value="RNase_HI_eukaryote_like"/>
    <property type="match status" value="1"/>
</dbReference>
<dbReference type="Proteomes" id="UP001231518">
    <property type="component" value="Chromosome 5"/>
</dbReference>
<keyword evidence="4" id="KW-1185">Reference proteome</keyword>
<sequence length="159" mass="17559">MSFMMSHGGFVKVFTDGACPSNGQSGAQAGFGVFWGDDHPLNVSAPVKGGRATNNSGEIQAATCAMQIAKENGIRKLEINTDSQFLINAVTKWMPGWKQNGWRLASGHPVKNERDFKQLDYAMRHVQVRWQFVPAHQGIYGNEMADLLAREGAMMYCAY</sequence>
<dbReference type="GO" id="GO:0043137">
    <property type="term" value="P:DNA replication, removal of RNA primer"/>
    <property type="evidence" value="ECO:0007669"/>
    <property type="project" value="TreeGrafter"/>
</dbReference>
<comment type="similarity">
    <text evidence="1">Belongs to the RNase H family.</text>
</comment>
<dbReference type="GO" id="GO:0003676">
    <property type="term" value="F:nucleic acid binding"/>
    <property type="evidence" value="ECO:0007669"/>
    <property type="project" value="InterPro"/>
</dbReference>
<evidence type="ECO:0000259" key="2">
    <source>
        <dbReference type="PROSITE" id="PS50879"/>
    </source>
</evidence>
<organism evidence="3 4">
    <name type="scientific">Mythimna separata</name>
    <name type="common">Oriental armyworm</name>
    <name type="synonym">Pseudaletia separata</name>
    <dbReference type="NCBI Taxonomy" id="271217"/>
    <lineage>
        <taxon>Eukaryota</taxon>
        <taxon>Metazoa</taxon>
        <taxon>Ecdysozoa</taxon>
        <taxon>Arthropoda</taxon>
        <taxon>Hexapoda</taxon>
        <taxon>Insecta</taxon>
        <taxon>Pterygota</taxon>
        <taxon>Neoptera</taxon>
        <taxon>Endopterygota</taxon>
        <taxon>Lepidoptera</taxon>
        <taxon>Glossata</taxon>
        <taxon>Ditrysia</taxon>
        <taxon>Noctuoidea</taxon>
        <taxon>Noctuidae</taxon>
        <taxon>Noctuinae</taxon>
        <taxon>Hadenini</taxon>
        <taxon>Mythimna</taxon>
    </lineage>
</organism>
<dbReference type="InterPro" id="IPR036397">
    <property type="entry name" value="RNaseH_sf"/>
</dbReference>
<dbReference type="Pfam" id="PF00075">
    <property type="entry name" value="RNase_H"/>
    <property type="match status" value="1"/>
</dbReference>
<proteinExistence type="inferred from homology"/>
<dbReference type="PANTHER" id="PTHR10642:SF31">
    <property type="entry name" value="RIBONUCLEASE H1"/>
    <property type="match status" value="1"/>
</dbReference>
<feature type="domain" description="RNase H type-1" evidence="2">
    <location>
        <begin position="7"/>
        <end position="154"/>
    </location>
</feature>
<dbReference type="GO" id="GO:0004523">
    <property type="term" value="F:RNA-DNA hybrid ribonuclease activity"/>
    <property type="evidence" value="ECO:0007669"/>
    <property type="project" value="InterPro"/>
</dbReference>
<dbReference type="InterPro" id="IPR002156">
    <property type="entry name" value="RNaseH_domain"/>
</dbReference>
<reference evidence="3" key="1">
    <citation type="submission" date="2023-03" db="EMBL/GenBank/DDBJ databases">
        <title>Chromosome-level genomes of two armyworms, Mythimna separata and Mythimna loreyi, provide insights into the biosynthesis and reception of sex pheromones.</title>
        <authorList>
            <person name="Zhao H."/>
        </authorList>
    </citation>
    <scope>NUCLEOTIDE SEQUENCE</scope>
    <source>
        <strain evidence="3">BeijingLab</strain>
        <tissue evidence="3">Pupa</tissue>
    </source>
</reference>
<evidence type="ECO:0000313" key="4">
    <source>
        <dbReference type="Proteomes" id="UP001231518"/>
    </source>
</evidence>
<dbReference type="InterPro" id="IPR050092">
    <property type="entry name" value="RNase_H"/>
</dbReference>
<comment type="caution">
    <text evidence="3">The sequence shown here is derived from an EMBL/GenBank/DDBJ whole genome shotgun (WGS) entry which is preliminary data.</text>
</comment>
<dbReference type="SUPFAM" id="SSF53098">
    <property type="entry name" value="Ribonuclease H-like"/>
    <property type="match status" value="1"/>
</dbReference>